<name>B7JC95_ACIF2</name>
<dbReference type="EMBL" id="CP001219">
    <property type="protein sequence ID" value="ACK78587.1"/>
    <property type="molecule type" value="Genomic_DNA"/>
</dbReference>
<protein>
    <submittedName>
        <fullName evidence="1">Uncharacterized protein</fullName>
    </submittedName>
</protein>
<dbReference type="KEGG" id="afr:AFE_2001"/>
<accession>B7JC95</accession>
<gene>
    <name evidence="1" type="ordered locus">AFE_2001</name>
</gene>
<keyword evidence="2" id="KW-1185">Reference proteome</keyword>
<dbReference type="Proteomes" id="UP000001362">
    <property type="component" value="Chromosome"/>
</dbReference>
<dbReference type="HOGENOM" id="CLU_3057469_0_0_6"/>
<evidence type="ECO:0000313" key="2">
    <source>
        <dbReference type="Proteomes" id="UP000001362"/>
    </source>
</evidence>
<organism evidence="1 2">
    <name type="scientific">Acidithiobacillus ferrooxidans (strain ATCC 23270 / DSM 14882 / CIP 104768 / NCIMB 8455)</name>
    <name type="common">Ferrobacillus ferrooxidans (strain ATCC 23270)</name>
    <dbReference type="NCBI Taxonomy" id="243159"/>
    <lineage>
        <taxon>Bacteria</taxon>
        <taxon>Pseudomonadati</taxon>
        <taxon>Pseudomonadota</taxon>
        <taxon>Acidithiobacillia</taxon>
        <taxon>Acidithiobacillales</taxon>
        <taxon>Acidithiobacillaceae</taxon>
        <taxon>Acidithiobacillus</taxon>
    </lineage>
</organism>
<dbReference type="PaxDb" id="243159-AFE_2001"/>
<proteinExistence type="predicted"/>
<evidence type="ECO:0000313" key="1">
    <source>
        <dbReference type="EMBL" id="ACK78587.1"/>
    </source>
</evidence>
<dbReference type="AlphaFoldDB" id="B7JC95"/>
<sequence length="53" mass="5888">MSSALPHRFCYPKEGRCLKKNITQNIGGYLPGQLHGLQADICRAIALAKFLED</sequence>
<dbReference type="STRING" id="243159.AFE_2001"/>
<reference evidence="1 2" key="1">
    <citation type="journal article" date="2008" name="BMC Genomics">
        <title>Acidithiobacillus ferrooxidans metabolism: from genome sequence to industrial applications.</title>
        <authorList>
            <person name="Valdes J."/>
            <person name="Pedroso I."/>
            <person name="Quatrini R."/>
            <person name="Dodson R.J."/>
            <person name="Tettelin H."/>
            <person name="Blake R.II."/>
            <person name="Eisen J.A."/>
            <person name="Holmes D.S."/>
        </authorList>
    </citation>
    <scope>NUCLEOTIDE SEQUENCE [LARGE SCALE GENOMIC DNA]</scope>
    <source>
        <strain evidence="2">ATCC 23270 / DSM 14882 / CIP 104768 / NCIMB 8455</strain>
    </source>
</reference>